<feature type="transmembrane region" description="Helical" evidence="25">
    <location>
        <begin position="180"/>
        <end position="202"/>
    </location>
</feature>
<evidence type="ECO:0000256" key="8">
    <source>
        <dbReference type="ARBA" id="ARBA00044876"/>
    </source>
</evidence>
<keyword evidence="4 25" id="KW-0812">Transmembrane</keyword>
<evidence type="ECO:0000256" key="21">
    <source>
        <dbReference type="ARBA" id="ARBA00044985"/>
    </source>
</evidence>
<comment type="similarity">
    <text evidence="2">Belongs to the major facilitator superfamily.</text>
</comment>
<evidence type="ECO:0000256" key="22">
    <source>
        <dbReference type="ARBA" id="ARBA00045018"/>
    </source>
</evidence>
<comment type="catalytic activity">
    <reaction evidence="17">
        <text>L-arginyl-glycine(out) = L-arginyl-glycine(in)</text>
        <dbReference type="Rhea" id="RHEA:79391"/>
        <dbReference type="ChEBI" id="CHEBI:229955"/>
    </reaction>
</comment>
<keyword evidence="3" id="KW-0813">Transport</keyword>
<evidence type="ECO:0000256" key="7">
    <source>
        <dbReference type="ARBA" id="ARBA00023228"/>
    </source>
</evidence>
<feature type="transmembrane region" description="Helical" evidence="25">
    <location>
        <begin position="326"/>
        <end position="344"/>
    </location>
</feature>
<comment type="catalytic activity">
    <reaction evidence="13">
        <text>L-alpha-aminoacyl-L-lysine(out) = L-alpha-aminoacyl-L-lysine(in)</text>
        <dbReference type="Rhea" id="RHEA:79383"/>
        <dbReference type="ChEBI" id="CHEBI:229966"/>
    </reaction>
</comment>
<keyword evidence="5 25" id="KW-1133">Transmembrane helix</keyword>
<dbReference type="PROSITE" id="PS50850">
    <property type="entry name" value="MFS"/>
    <property type="match status" value="1"/>
</dbReference>
<proteinExistence type="inferred from homology"/>
<feature type="transmembrane region" description="Helical" evidence="25">
    <location>
        <begin position="107"/>
        <end position="129"/>
    </location>
</feature>
<evidence type="ECO:0000256" key="15">
    <source>
        <dbReference type="ARBA" id="ARBA00044899"/>
    </source>
</evidence>
<sequence length="455" mass="50181">MLGIQDSNSDRGSVPNYETFANIESTRQTTESSKQTLASSWLLFLVCSCSVGAHFGKHAFSGIITLVLSSLDISTQQYGWLYSVQDFPGIFLPLFAGYITLFVEPAIAVFLFSLVVFGGQAISIVGIFFKSFFLTLAGKALFGFGDGALSVIQGVIVAKHFKISVSNEEGRNKMIGLSTAYGTMLAISRFTTMASVSLPPFIAQHKSWGGYFMALLLSVGVSGFSVFCSFIYMLIEIRRRAGSHDIRIPVAFKFHRVTSNIVYIVLIWVLVSSCVFGFLHFSSDIFVSEFHVSIQAAALLNAVVTLCACIFSPLLGQMQDRLGHPLWFLFFSCLLLFFAMTAFWGLSGISYSVSSFWVLFLPCLCLGVAFAMAPVLLLSCLVSFINHQEQRGFFLGIYKAMENVGLLFIQPGLGYFRDRNSNYVFTLFILVVYSLLSVLSSYRLLRKCEATTASG</sequence>
<feature type="transmembrane region" description="Helical" evidence="25">
    <location>
        <begin position="293"/>
        <end position="314"/>
    </location>
</feature>
<evidence type="ECO:0000256" key="25">
    <source>
        <dbReference type="SAM" id="Phobius"/>
    </source>
</evidence>
<evidence type="ECO:0000256" key="20">
    <source>
        <dbReference type="ARBA" id="ARBA00044924"/>
    </source>
</evidence>
<keyword evidence="6 25" id="KW-0472">Membrane</keyword>
<dbReference type="PANTHER" id="PTHR23512">
    <property type="entry name" value="MAJOR FACILITATOR SUPERFAMILY DOMAIN-CONTAINING PROTEIN 1"/>
    <property type="match status" value="1"/>
</dbReference>
<comment type="catalytic activity">
    <reaction evidence="11">
        <text>L-alpha-aminoacyl-L-histidine(out) = L-alpha-aminoacyl-L-histidine(in)</text>
        <dbReference type="Rhea" id="RHEA:79375"/>
        <dbReference type="ChEBI" id="CHEBI:229967"/>
    </reaction>
</comment>
<protein>
    <recommendedName>
        <fullName evidence="21">Lysosomal dipeptide transporter MFSD1</fullName>
    </recommendedName>
    <alternativeName>
        <fullName evidence="22">Major facilitator superfamily domain-containing protein 1</fullName>
    </alternativeName>
</protein>
<evidence type="ECO:0000256" key="13">
    <source>
        <dbReference type="ARBA" id="ARBA00044893"/>
    </source>
</evidence>
<comment type="catalytic activity">
    <reaction evidence="10">
        <text>L-alpha-aminoacyl-L-arginine(out) = L-alpha-aminoacyl-L-arginine(in)</text>
        <dbReference type="Rhea" id="RHEA:79367"/>
        <dbReference type="ChEBI" id="CHEBI:229968"/>
    </reaction>
</comment>
<evidence type="ECO:0000256" key="14">
    <source>
        <dbReference type="ARBA" id="ARBA00044898"/>
    </source>
</evidence>
<evidence type="ECO:0000256" key="17">
    <source>
        <dbReference type="ARBA" id="ARBA00044903"/>
    </source>
</evidence>
<comment type="function">
    <text evidence="23">Lysosomal dipeptide uniporter that selectively exports lysine, arginine or histidine-containing dipeptides with a net positive charge from the lysosome lumen into the cytosol. Could play a role in a specific type of protein O-glycosylation indirectly regulating macrophages migration and tissue invasion. Also essential for liver homeostasis.</text>
</comment>
<feature type="transmembrane region" description="Helical" evidence="25">
    <location>
        <begin position="261"/>
        <end position="281"/>
    </location>
</feature>
<evidence type="ECO:0000256" key="24">
    <source>
        <dbReference type="ARBA" id="ARBA00046376"/>
    </source>
</evidence>
<feature type="transmembrane region" description="Helical" evidence="25">
    <location>
        <begin position="41"/>
        <end position="68"/>
    </location>
</feature>
<feature type="transmembrane region" description="Helical" evidence="25">
    <location>
        <begin position="80"/>
        <end position="101"/>
    </location>
</feature>
<gene>
    <name evidence="27" type="ORF">GAYE_SCF23G4323</name>
</gene>
<comment type="catalytic activity">
    <reaction evidence="9">
        <text>L-histidyl-glycine(out) = L-histidyl-glycine(in)</text>
        <dbReference type="Rhea" id="RHEA:79395"/>
        <dbReference type="ChEBI" id="CHEBI:229957"/>
    </reaction>
</comment>
<dbReference type="GO" id="GO:0022857">
    <property type="term" value="F:transmembrane transporter activity"/>
    <property type="evidence" value="ECO:0007669"/>
    <property type="project" value="InterPro"/>
</dbReference>
<feature type="domain" description="Major facilitator superfamily (MFS) profile" evidence="26">
    <location>
        <begin position="261"/>
        <end position="455"/>
    </location>
</feature>
<evidence type="ECO:0000256" key="12">
    <source>
        <dbReference type="ARBA" id="ARBA00044891"/>
    </source>
</evidence>
<dbReference type="Proteomes" id="UP001300502">
    <property type="component" value="Unassembled WGS sequence"/>
</dbReference>
<evidence type="ECO:0000256" key="11">
    <source>
        <dbReference type="ARBA" id="ARBA00044884"/>
    </source>
</evidence>
<keyword evidence="28" id="KW-1185">Reference proteome</keyword>
<evidence type="ECO:0000313" key="27">
    <source>
        <dbReference type="EMBL" id="KAK4526409.1"/>
    </source>
</evidence>
<dbReference type="EMBL" id="JANCYU010000039">
    <property type="protein sequence ID" value="KAK4526409.1"/>
    <property type="molecule type" value="Genomic_DNA"/>
</dbReference>
<dbReference type="InterPro" id="IPR011701">
    <property type="entry name" value="MFS"/>
</dbReference>
<evidence type="ECO:0000313" key="28">
    <source>
        <dbReference type="Proteomes" id="UP001300502"/>
    </source>
</evidence>
<evidence type="ECO:0000256" key="10">
    <source>
        <dbReference type="ARBA" id="ARBA00044881"/>
    </source>
</evidence>
<dbReference type="AlphaFoldDB" id="A0AAV9IGH2"/>
<dbReference type="GO" id="GO:0005765">
    <property type="term" value="C:lysosomal membrane"/>
    <property type="evidence" value="ECO:0007669"/>
    <property type="project" value="UniProtKB-SubCell"/>
</dbReference>
<evidence type="ECO:0000256" key="1">
    <source>
        <dbReference type="ARBA" id="ARBA00004155"/>
    </source>
</evidence>
<dbReference type="InterPro" id="IPR020846">
    <property type="entry name" value="MFS_dom"/>
</dbReference>
<organism evidence="27 28">
    <name type="scientific">Galdieria yellowstonensis</name>
    <dbReference type="NCBI Taxonomy" id="3028027"/>
    <lineage>
        <taxon>Eukaryota</taxon>
        <taxon>Rhodophyta</taxon>
        <taxon>Bangiophyceae</taxon>
        <taxon>Galdieriales</taxon>
        <taxon>Galdieriaceae</taxon>
        <taxon>Galdieria</taxon>
    </lineage>
</organism>
<dbReference type="Gene3D" id="1.20.1250.20">
    <property type="entry name" value="MFS general substrate transporter like domains"/>
    <property type="match status" value="2"/>
</dbReference>
<evidence type="ECO:0000259" key="26">
    <source>
        <dbReference type="PROSITE" id="PS50850"/>
    </source>
</evidence>
<comment type="catalytic activity">
    <reaction evidence="15">
        <text>L-arginyl-L-alpha-amino acid(out) = L-arginyl-L-alpha-amino acid(in)</text>
        <dbReference type="Rhea" id="RHEA:79371"/>
        <dbReference type="ChEBI" id="CHEBI:84315"/>
    </reaction>
</comment>
<evidence type="ECO:0000256" key="23">
    <source>
        <dbReference type="ARBA" id="ARBA00045709"/>
    </source>
</evidence>
<dbReference type="SUPFAM" id="SSF103473">
    <property type="entry name" value="MFS general substrate transporter"/>
    <property type="match status" value="1"/>
</dbReference>
<comment type="catalytic activity">
    <reaction evidence="18">
        <text>L-histidyl-L-alpha-amino acid(out) = L-histidyl-L-alpha-amino acid(in)</text>
        <dbReference type="Rhea" id="RHEA:79379"/>
        <dbReference type="ChEBI" id="CHEBI:229964"/>
    </reaction>
</comment>
<evidence type="ECO:0000256" key="18">
    <source>
        <dbReference type="ARBA" id="ARBA00044912"/>
    </source>
</evidence>
<comment type="catalytic activity">
    <reaction evidence="16">
        <text>L-lysyl-L-lysine(out) = L-lysyl-L-lysine(in)</text>
        <dbReference type="Rhea" id="RHEA:79403"/>
        <dbReference type="ChEBI" id="CHEBI:229956"/>
    </reaction>
</comment>
<feature type="transmembrane region" description="Helical" evidence="25">
    <location>
        <begin position="423"/>
        <end position="445"/>
    </location>
</feature>
<comment type="catalytic activity">
    <reaction evidence="12">
        <text>L-lysyl-L-alpha-amino acid(out) = L-lysyl-L-alpha-amino acid(in)</text>
        <dbReference type="Rhea" id="RHEA:79387"/>
        <dbReference type="ChEBI" id="CHEBI:229965"/>
    </reaction>
</comment>
<evidence type="ECO:0000256" key="4">
    <source>
        <dbReference type="ARBA" id="ARBA00022692"/>
    </source>
</evidence>
<keyword evidence="7" id="KW-0458">Lysosome</keyword>
<comment type="catalytic activity">
    <reaction evidence="14">
        <text>L-aspartyl-L-lysine(out) = L-aspartyl-L-lysine(in)</text>
        <dbReference type="Rhea" id="RHEA:79411"/>
        <dbReference type="ChEBI" id="CHEBI:229953"/>
    </reaction>
</comment>
<feature type="transmembrane region" description="Helical" evidence="25">
    <location>
        <begin position="356"/>
        <end position="385"/>
    </location>
</feature>
<dbReference type="InterPro" id="IPR052187">
    <property type="entry name" value="MFSD1"/>
</dbReference>
<evidence type="ECO:0000256" key="19">
    <source>
        <dbReference type="ARBA" id="ARBA00044919"/>
    </source>
</evidence>
<comment type="catalytic activity">
    <reaction evidence="20">
        <text>L-lysyl-glycine(out) = L-lysyl-glycine(in)</text>
        <dbReference type="Rhea" id="RHEA:79407"/>
        <dbReference type="ChEBI" id="CHEBI:191202"/>
    </reaction>
</comment>
<evidence type="ECO:0000256" key="5">
    <source>
        <dbReference type="ARBA" id="ARBA00022989"/>
    </source>
</evidence>
<comment type="catalytic activity">
    <reaction evidence="19">
        <text>L-alanyl-L-lysine(out) = L-alanyl-L-lysine(in)</text>
        <dbReference type="Rhea" id="RHEA:79415"/>
        <dbReference type="ChEBI" id="CHEBI:192470"/>
    </reaction>
</comment>
<comment type="catalytic activity">
    <reaction evidence="8">
        <text>L-lysyl-L-alanine(out) = L-lysyl-L-alanine(in)</text>
        <dbReference type="Rhea" id="RHEA:79399"/>
        <dbReference type="ChEBI" id="CHEBI:229954"/>
    </reaction>
</comment>
<evidence type="ECO:0000256" key="6">
    <source>
        <dbReference type="ARBA" id="ARBA00023136"/>
    </source>
</evidence>
<feature type="transmembrane region" description="Helical" evidence="25">
    <location>
        <begin position="208"/>
        <end position="235"/>
    </location>
</feature>
<reference evidence="27 28" key="1">
    <citation type="submission" date="2022-07" db="EMBL/GenBank/DDBJ databases">
        <title>Genome-wide signatures of adaptation to extreme environments.</title>
        <authorList>
            <person name="Cho C.H."/>
            <person name="Yoon H.S."/>
        </authorList>
    </citation>
    <scope>NUCLEOTIDE SEQUENCE [LARGE SCALE GENOMIC DNA]</scope>
    <source>
        <strain evidence="27 28">108.79 E11</strain>
    </source>
</reference>
<comment type="subunit">
    <text evidence="24">Homodimer. Interacts with lysosomal protein GLMP (via lumenal domain); the interaction starts while both proteins are still in the endoplasmic reticulum and is required for stabilization of MFSD1 in lysosomes but has no direct effect on its targeting to lysosomes or transporter activity.</text>
</comment>
<name>A0AAV9IGH2_9RHOD</name>
<dbReference type="Pfam" id="PF07690">
    <property type="entry name" value="MFS_1"/>
    <property type="match status" value="1"/>
</dbReference>
<dbReference type="InterPro" id="IPR036259">
    <property type="entry name" value="MFS_trans_sf"/>
</dbReference>
<evidence type="ECO:0000256" key="3">
    <source>
        <dbReference type="ARBA" id="ARBA00022448"/>
    </source>
</evidence>
<comment type="subcellular location">
    <subcellularLocation>
        <location evidence="1">Lysosome membrane</location>
        <topology evidence="1">Multi-pass membrane protein</topology>
    </subcellularLocation>
</comment>
<feature type="transmembrane region" description="Helical" evidence="25">
    <location>
        <begin position="392"/>
        <end position="411"/>
    </location>
</feature>
<evidence type="ECO:0000256" key="16">
    <source>
        <dbReference type="ARBA" id="ARBA00044900"/>
    </source>
</evidence>
<comment type="caution">
    <text evidence="27">The sequence shown here is derived from an EMBL/GenBank/DDBJ whole genome shotgun (WGS) entry which is preliminary data.</text>
</comment>
<evidence type="ECO:0000256" key="9">
    <source>
        <dbReference type="ARBA" id="ARBA00044878"/>
    </source>
</evidence>
<evidence type="ECO:0000256" key="2">
    <source>
        <dbReference type="ARBA" id="ARBA00008335"/>
    </source>
</evidence>
<accession>A0AAV9IGH2</accession>
<dbReference type="PANTHER" id="PTHR23512:SF3">
    <property type="entry name" value="MAJOR FACILITATOR SUPERFAMILY DOMAIN-CONTAINING PROTEIN 1"/>
    <property type="match status" value="1"/>
</dbReference>